<dbReference type="AlphaFoldDB" id="A0AAE3MGH0"/>
<dbReference type="PRINTS" id="PR00132">
    <property type="entry name" value="GLHYDRLASE2"/>
</dbReference>
<dbReference type="InterPro" id="IPR006104">
    <property type="entry name" value="Glyco_hydro_2_N"/>
</dbReference>
<comment type="subunit">
    <text evidence="4">Monomer.</text>
</comment>
<evidence type="ECO:0000256" key="6">
    <source>
        <dbReference type="ARBA" id="ARBA00022801"/>
    </source>
</evidence>
<organism evidence="12 13">
    <name type="scientific">Plebeiibacterium marinum</name>
    <dbReference type="NCBI Taxonomy" id="2992111"/>
    <lineage>
        <taxon>Bacteria</taxon>
        <taxon>Pseudomonadati</taxon>
        <taxon>Bacteroidota</taxon>
        <taxon>Bacteroidia</taxon>
        <taxon>Marinilabiliales</taxon>
        <taxon>Marinilabiliaceae</taxon>
        <taxon>Plebeiibacterium</taxon>
    </lineage>
</organism>
<proteinExistence type="inferred from homology"/>
<dbReference type="GO" id="GO:0009341">
    <property type="term" value="C:beta-galactosidase complex"/>
    <property type="evidence" value="ECO:0007669"/>
    <property type="project" value="InterPro"/>
</dbReference>
<dbReference type="InterPro" id="IPR006101">
    <property type="entry name" value="Glyco_hydro_2"/>
</dbReference>
<dbReference type="InterPro" id="IPR014718">
    <property type="entry name" value="GH-type_carb-bd"/>
</dbReference>
<keyword evidence="6 10" id="KW-0378">Hydrolase</keyword>
<dbReference type="Gene3D" id="3.20.20.80">
    <property type="entry name" value="Glycosidases"/>
    <property type="match status" value="1"/>
</dbReference>
<feature type="domain" description="Beta galactosidase small chain/" evidence="11">
    <location>
        <begin position="774"/>
        <end position="1076"/>
    </location>
</feature>
<dbReference type="RefSeq" id="WP_301201067.1">
    <property type="nucleotide sequence ID" value="NZ_JAPDPI010000036.1"/>
</dbReference>
<comment type="caution">
    <text evidence="12">The sequence shown here is derived from an EMBL/GenBank/DDBJ whole genome shotgun (WGS) entry which is preliminary data.</text>
</comment>
<dbReference type="Pfam" id="PF16353">
    <property type="entry name" value="LacZ_4"/>
    <property type="match status" value="1"/>
</dbReference>
<comment type="catalytic activity">
    <reaction evidence="1 10">
        <text>Hydrolysis of terminal non-reducing beta-D-galactose residues in beta-D-galactosides.</text>
        <dbReference type="EC" id="3.2.1.23"/>
    </reaction>
</comment>
<evidence type="ECO:0000256" key="4">
    <source>
        <dbReference type="ARBA" id="ARBA00011245"/>
    </source>
</evidence>
<name>A0AAE3MGH0_9BACT</name>
<evidence type="ECO:0000256" key="3">
    <source>
        <dbReference type="ARBA" id="ARBA00007401"/>
    </source>
</evidence>
<dbReference type="SUPFAM" id="SSF49785">
    <property type="entry name" value="Galactose-binding domain-like"/>
    <property type="match status" value="1"/>
</dbReference>
<gene>
    <name evidence="12" type="ORF">OM074_15520</name>
</gene>
<evidence type="ECO:0000256" key="8">
    <source>
        <dbReference type="ARBA" id="ARBA00023295"/>
    </source>
</evidence>
<dbReference type="GO" id="GO:0004565">
    <property type="term" value="F:beta-galactosidase activity"/>
    <property type="evidence" value="ECO:0007669"/>
    <property type="project" value="UniProtKB-EC"/>
</dbReference>
<dbReference type="PROSITE" id="PS00719">
    <property type="entry name" value="GLYCOSYL_HYDROL_F2_1"/>
    <property type="match status" value="1"/>
</dbReference>
<dbReference type="Gene3D" id="2.70.98.10">
    <property type="match status" value="1"/>
</dbReference>
<dbReference type="InterPro" id="IPR011013">
    <property type="entry name" value="Gal_mutarotase_sf_dom"/>
</dbReference>
<sequence>MNQLKYFIGIISCMLLCKVSIAQQHDWENEQVIGINKEEGHAFYIPYGNAEQALTNYPEASPYYVSLNGTWKFNWVKHPDLAPSNFYNPDVDVSYWDNIKVPSNWEVEGYGIPNYTNSTYAFTNGFDVHPPLVMEDHYPKEYTKNDLPNPVGSYRREFDVPENWDGREVFIHFGGVQSAMYVWVNGQKVGYSEGSMTPAEFNVTKYLKPGKNTLAVKVFRWSDGSYLEGQDYWLLSGIYRDVFLFSVPKTHLWDYFLQADLSDDYKQATLHSKLEFRNFGSKGTYQLEALLVEKGASIDKAKKLYNLPVNKVSKKGLSVDMKTNVDGIKLWSAEEPNLYDVLFVLKAPSGNIAEVIRTNFGFRDIEIKDQQLFVNGKSIYFKGANRCETNPYGGRVMNKELMLKDIQLMKQMNMNTVRTSHYPNHPIWYELCDEYGLYVVAEANVESHGMARNPEDRLGNTISWQKAHVDRNVRSVERDKNHPSIIMWSMGNEAGSGQNFAAAYKAIKEIDQERPVHYEGDSENADVESGMYKTMGSLKRLGKSKDPKPFFLCEYAHAMGNGPGSVREYCKMFEKYPRLIGGCIWDWVDQGIVRSVPGNPSETYFAYGGDYGDRPTRWNFLMNGLTTSDRQVTSKMLHVKHVYQYIKIKPIDILQGKIEVENTYQFINLNKFNLSWELTCDGRAIQSGSIGQLDIKAGDKAEVAIPFTKPELSAGAEYFLNISFTLANDEKWAHKGYEMADEQFSVAYEKVPAEEMSLEGVGAISFNDKDDVVTINGKLFSVTFNKSVGVITDYTYGATELIKTKPEAIYGVKQESPVVYTDTITQEEVAGPQLNLYRAPTDNDLSNGRGLGVSWLKLQLDRQLPYVHSFNVEQISKQNVEVKTSVNYITPAGYSTKTETIYSVFANGVIKVKAVVTPDAENGLQILPRIGHILQMPKDFEMVEYFGAGPFESYSDRIEGAFIGHYKSTVTDMVEHYARPQEMGNRSEVRWFTVTNRDGVGLQFVADSTYINFSALHYTPVDLHRANYAYELSQRNETIITIDAAHHGLGSASCGPGALRPYYLETKPVEISYELRPFDVRMGEKENLGRLKIQ</sequence>
<comment type="similarity">
    <text evidence="3 10">Belongs to the glycosyl hydrolase 2 family.</text>
</comment>
<evidence type="ECO:0000313" key="12">
    <source>
        <dbReference type="EMBL" id="MCW3807046.1"/>
    </source>
</evidence>
<dbReference type="InterPro" id="IPR004199">
    <property type="entry name" value="B-gal_small/dom_5"/>
</dbReference>
<accession>A0AAE3MGH0</accession>
<keyword evidence="8 10" id="KW-0326">Glycosidase</keyword>
<dbReference type="InterPro" id="IPR023230">
    <property type="entry name" value="Glyco_hydro_2_CS"/>
</dbReference>
<dbReference type="InterPro" id="IPR050347">
    <property type="entry name" value="Bact_Beta-galactosidase"/>
</dbReference>
<evidence type="ECO:0000256" key="2">
    <source>
        <dbReference type="ARBA" id="ARBA00001913"/>
    </source>
</evidence>
<dbReference type="InterPro" id="IPR023232">
    <property type="entry name" value="Glyco_hydro_2_AS"/>
</dbReference>
<dbReference type="GO" id="GO:0030246">
    <property type="term" value="F:carbohydrate binding"/>
    <property type="evidence" value="ECO:0007669"/>
    <property type="project" value="InterPro"/>
</dbReference>
<dbReference type="InterPro" id="IPR032312">
    <property type="entry name" value="LacZ_4"/>
</dbReference>
<keyword evidence="13" id="KW-1185">Reference proteome</keyword>
<dbReference type="PANTHER" id="PTHR46323">
    <property type="entry name" value="BETA-GALACTOSIDASE"/>
    <property type="match status" value="1"/>
</dbReference>
<dbReference type="Pfam" id="PF02837">
    <property type="entry name" value="Glyco_hydro_2_N"/>
    <property type="match status" value="1"/>
</dbReference>
<reference evidence="12" key="1">
    <citation type="submission" date="2022-10" db="EMBL/GenBank/DDBJ databases">
        <authorList>
            <person name="Yu W.X."/>
        </authorList>
    </citation>
    <scope>NUCLEOTIDE SEQUENCE</scope>
    <source>
        <strain evidence="12">D04</strain>
    </source>
</reference>
<evidence type="ECO:0000256" key="9">
    <source>
        <dbReference type="ARBA" id="ARBA00032230"/>
    </source>
</evidence>
<dbReference type="InterPro" id="IPR008979">
    <property type="entry name" value="Galactose-bd-like_sf"/>
</dbReference>
<dbReference type="Pfam" id="PF00703">
    <property type="entry name" value="Glyco_hydro_2"/>
    <property type="match status" value="1"/>
</dbReference>
<dbReference type="InterPro" id="IPR013783">
    <property type="entry name" value="Ig-like_fold"/>
</dbReference>
<keyword evidence="7" id="KW-0106">Calcium</keyword>
<dbReference type="GO" id="GO:0005990">
    <property type="term" value="P:lactose catabolic process"/>
    <property type="evidence" value="ECO:0007669"/>
    <property type="project" value="TreeGrafter"/>
</dbReference>
<dbReference type="PANTHER" id="PTHR46323:SF2">
    <property type="entry name" value="BETA-GALACTOSIDASE"/>
    <property type="match status" value="1"/>
</dbReference>
<dbReference type="InterPro" id="IPR006103">
    <property type="entry name" value="Glyco_hydro_2_cat"/>
</dbReference>
<evidence type="ECO:0000256" key="5">
    <source>
        <dbReference type="ARBA" id="ARBA00012756"/>
    </source>
</evidence>
<protein>
    <recommendedName>
        <fullName evidence="5 10">Beta-galactosidase</fullName>
        <ecNumber evidence="5 10">3.2.1.23</ecNumber>
    </recommendedName>
    <alternativeName>
        <fullName evidence="9 10">Lactase</fullName>
    </alternativeName>
</protein>
<dbReference type="InterPro" id="IPR006102">
    <property type="entry name" value="Ig-like_GH2"/>
</dbReference>
<evidence type="ECO:0000259" key="11">
    <source>
        <dbReference type="SMART" id="SM01038"/>
    </source>
</evidence>
<dbReference type="SUPFAM" id="SSF51445">
    <property type="entry name" value="(Trans)glycosidases"/>
    <property type="match status" value="1"/>
</dbReference>
<dbReference type="Proteomes" id="UP001207408">
    <property type="component" value="Unassembled WGS sequence"/>
</dbReference>
<dbReference type="Pfam" id="PF02929">
    <property type="entry name" value="Bgal_small_N"/>
    <property type="match status" value="1"/>
</dbReference>
<dbReference type="SUPFAM" id="SSF49303">
    <property type="entry name" value="beta-Galactosidase/glucuronidase domain"/>
    <property type="match status" value="2"/>
</dbReference>
<comment type="cofactor">
    <cofactor evidence="2">
        <name>Ca(2+)</name>
        <dbReference type="ChEBI" id="CHEBI:29108"/>
    </cofactor>
</comment>
<evidence type="ECO:0000313" key="13">
    <source>
        <dbReference type="Proteomes" id="UP001207408"/>
    </source>
</evidence>
<dbReference type="EMBL" id="JAPDPI010000036">
    <property type="protein sequence ID" value="MCW3807046.1"/>
    <property type="molecule type" value="Genomic_DNA"/>
</dbReference>
<dbReference type="PROSITE" id="PS00608">
    <property type="entry name" value="GLYCOSYL_HYDROL_F2_2"/>
    <property type="match status" value="1"/>
</dbReference>
<dbReference type="Pfam" id="PF02836">
    <property type="entry name" value="Glyco_hydro_2_C"/>
    <property type="match status" value="1"/>
</dbReference>
<dbReference type="Gene3D" id="2.60.40.10">
    <property type="entry name" value="Immunoglobulins"/>
    <property type="match status" value="2"/>
</dbReference>
<dbReference type="Gene3D" id="2.60.120.260">
    <property type="entry name" value="Galactose-binding domain-like"/>
    <property type="match status" value="1"/>
</dbReference>
<dbReference type="SUPFAM" id="SSF74650">
    <property type="entry name" value="Galactose mutarotase-like"/>
    <property type="match status" value="1"/>
</dbReference>
<evidence type="ECO:0000256" key="1">
    <source>
        <dbReference type="ARBA" id="ARBA00001412"/>
    </source>
</evidence>
<dbReference type="SMART" id="SM01038">
    <property type="entry name" value="Bgal_small_N"/>
    <property type="match status" value="1"/>
</dbReference>
<dbReference type="EC" id="3.2.1.23" evidence="5 10"/>
<evidence type="ECO:0000256" key="10">
    <source>
        <dbReference type="RuleBase" id="RU361154"/>
    </source>
</evidence>
<dbReference type="InterPro" id="IPR036156">
    <property type="entry name" value="Beta-gal/glucu_dom_sf"/>
</dbReference>
<evidence type="ECO:0000256" key="7">
    <source>
        <dbReference type="ARBA" id="ARBA00022837"/>
    </source>
</evidence>
<dbReference type="InterPro" id="IPR017853">
    <property type="entry name" value="GH"/>
</dbReference>